<keyword evidence="2" id="KW-1185">Reference proteome</keyword>
<name>A0ABV4Y559_9CYAN</name>
<comment type="caution">
    <text evidence="1">The sequence shown here is derived from an EMBL/GenBank/DDBJ whole genome shotgun (WGS) entry which is preliminary data.</text>
</comment>
<sequence>MSRLQICDLSFCETANGSQVQGGLLANSLLVFDFLGTYIPTFGKQFSEQTGQYLVEQYSDDTGENTGYQISSLDGKQIIAGASGQVNNVDYALSFAQSST</sequence>
<organism evidence="1 2">
    <name type="scientific">Floridaenema fluviatile BLCC-F154</name>
    <dbReference type="NCBI Taxonomy" id="3153640"/>
    <lineage>
        <taxon>Bacteria</taxon>
        <taxon>Bacillati</taxon>
        <taxon>Cyanobacteriota</taxon>
        <taxon>Cyanophyceae</taxon>
        <taxon>Oscillatoriophycideae</taxon>
        <taxon>Aerosakkonematales</taxon>
        <taxon>Aerosakkonemataceae</taxon>
        <taxon>Floridanema</taxon>
        <taxon>Floridanema fluviatile</taxon>
    </lineage>
</organism>
<proteinExistence type="predicted"/>
<evidence type="ECO:0000313" key="2">
    <source>
        <dbReference type="Proteomes" id="UP001576776"/>
    </source>
</evidence>
<gene>
    <name evidence="1" type="ORF">ACE1B6_01600</name>
</gene>
<dbReference type="Proteomes" id="UP001576776">
    <property type="component" value="Unassembled WGS sequence"/>
</dbReference>
<accession>A0ABV4Y559</accession>
<protein>
    <submittedName>
        <fullName evidence="1">Uncharacterized protein</fullName>
    </submittedName>
</protein>
<reference evidence="1 2" key="1">
    <citation type="submission" date="2024-09" db="EMBL/GenBank/DDBJ databases">
        <title>Floridaenema gen nov. (Aerosakkonemataceae, Aerosakkonematales ord. nov., Cyanobacteria) from benthic tropical and subtropical fresh waters, with the description of four new species.</title>
        <authorList>
            <person name="Moretto J.A."/>
            <person name="Berthold D.E."/>
            <person name="Lefler F.W."/>
            <person name="Huang I.-S."/>
            <person name="Laughinghouse H. IV."/>
        </authorList>
    </citation>
    <scope>NUCLEOTIDE SEQUENCE [LARGE SCALE GENOMIC DNA]</scope>
    <source>
        <strain evidence="1 2">BLCC-F154</strain>
    </source>
</reference>
<dbReference type="RefSeq" id="WP_413255482.1">
    <property type="nucleotide sequence ID" value="NZ_JBHFNS010000016.1"/>
</dbReference>
<evidence type="ECO:0000313" key="1">
    <source>
        <dbReference type="EMBL" id="MFB2933950.1"/>
    </source>
</evidence>
<dbReference type="EMBL" id="JBHFNS010000016">
    <property type="protein sequence ID" value="MFB2933950.1"/>
    <property type="molecule type" value="Genomic_DNA"/>
</dbReference>